<dbReference type="InterPro" id="IPR013094">
    <property type="entry name" value="AB_hydrolase_3"/>
</dbReference>
<comment type="similarity">
    <text evidence="1">Belongs to the 'GDXG' lipolytic enzyme family.</text>
</comment>
<evidence type="ECO:0000256" key="2">
    <source>
        <dbReference type="ARBA" id="ARBA00022801"/>
    </source>
</evidence>
<dbReference type="AlphaFoldDB" id="A0A3E2GTK0"/>
<reference evidence="4 5" key="1">
    <citation type="submission" date="2018-05" db="EMBL/GenBank/DDBJ databases">
        <title>Draft genome sequence of Scytalidium lignicola DSM 105466, a ubiquitous saprotrophic fungus.</title>
        <authorList>
            <person name="Buettner E."/>
            <person name="Gebauer A.M."/>
            <person name="Hofrichter M."/>
            <person name="Liers C."/>
            <person name="Kellner H."/>
        </authorList>
    </citation>
    <scope>NUCLEOTIDE SEQUENCE [LARGE SCALE GENOMIC DNA]</scope>
    <source>
        <strain evidence="4 5">DSM 105466</strain>
    </source>
</reference>
<accession>A0A3E2GTK0</accession>
<dbReference type="EMBL" id="NCSJ02000519">
    <property type="protein sequence ID" value="RFU24073.1"/>
    <property type="molecule type" value="Genomic_DNA"/>
</dbReference>
<dbReference type="InterPro" id="IPR029058">
    <property type="entry name" value="AB_hydrolase_fold"/>
</dbReference>
<evidence type="ECO:0000256" key="1">
    <source>
        <dbReference type="ARBA" id="ARBA00010515"/>
    </source>
</evidence>
<evidence type="ECO:0000313" key="5">
    <source>
        <dbReference type="Proteomes" id="UP000258309"/>
    </source>
</evidence>
<comment type="caution">
    <text evidence="4">The sequence shown here is derived from an EMBL/GenBank/DDBJ whole genome shotgun (WGS) entry which is preliminary data.</text>
</comment>
<feature type="domain" description="Alpha/beta hydrolase fold-3" evidence="3">
    <location>
        <begin position="105"/>
        <end position="315"/>
    </location>
</feature>
<dbReference type="OrthoDB" id="408631at2759"/>
<name>A0A3E2GTK0_SCYLI</name>
<dbReference type="GO" id="GO:0016787">
    <property type="term" value="F:hydrolase activity"/>
    <property type="evidence" value="ECO:0007669"/>
    <property type="project" value="UniProtKB-KW"/>
</dbReference>
<sequence length="340" mass="37287">MPLTSDITIDVVKFDPASVSDETAKFNQGLIDRFGPAKKWWEVGAAKFREMRRKGETFMAAPVLHPDALNIDIPSRASGRSIPCRLMYPSARKTEEQRKKCKGTILHIHGGGWVLGDHESTDRLLLHYADAGDVAVLSAGYRLAPEHPFPAGPEDCYDVAEYLAKNSTEEYGGPLRFIGGESAGGHLSLLTAFHLLKVAPDLHLSGLLLHFGCYDMSLLPQARSYSKPLVLNNEGILKTDEVFLPGMTTEQKKVPAVSPLYENLENFRGRLPTALFTCGTDDPLLDDSVLMGTKWLIAGGKAYIKIYPGGAHAFIAFPISIATEALRDIAEYIKEQMALS</sequence>
<dbReference type="InterPro" id="IPR002168">
    <property type="entry name" value="Lipase_GDXG_HIS_AS"/>
</dbReference>
<dbReference type="InterPro" id="IPR050300">
    <property type="entry name" value="GDXG_lipolytic_enzyme"/>
</dbReference>
<evidence type="ECO:0000313" key="4">
    <source>
        <dbReference type="EMBL" id="RFU24073.1"/>
    </source>
</evidence>
<dbReference type="STRING" id="5539.A0A3E2GTK0"/>
<dbReference type="Proteomes" id="UP000258309">
    <property type="component" value="Unassembled WGS sequence"/>
</dbReference>
<proteinExistence type="inferred from homology"/>
<dbReference type="Gene3D" id="3.40.50.1820">
    <property type="entry name" value="alpha/beta hydrolase"/>
    <property type="match status" value="1"/>
</dbReference>
<dbReference type="PANTHER" id="PTHR48081:SF8">
    <property type="entry name" value="ALPHA_BETA HYDROLASE FOLD-3 DOMAIN-CONTAINING PROTEIN-RELATED"/>
    <property type="match status" value="1"/>
</dbReference>
<dbReference type="PROSITE" id="PS01173">
    <property type="entry name" value="LIPASE_GDXG_HIS"/>
    <property type="match status" value="1"/>
</dbReference>
<keyword evidence="2" id="KW-0378">Hydrolase</keyword>
<feature type="non-terminal residue" evidence="4">
    <location>
        <position position="1"/>
    </location>
</feature>
<dbReference type="PANTHER" id="PTHR48081">
    <property type="entry name" value="AB HYDROLASE SUPERFAMILY PROTEIN C4A8.06C"/>
    <property type="match status" value="1"/>
</dbReference>
<gene>
    <name evidence="4" type="ORF">B7463_g12267</name>
</gene>
<dbReference type="SUPFAM" id="SSF53474">
    <property type="entry name" value="alpha/beta-Hydrolases"/>
    <property type="match status" value="1"/>
</dbReference>
<feature type="non-terminal residue" evidence="4">
    <location>
        <position position="340"/>
    </location>
</feature>
<keyword evidence="5" id="KW-1185">Reference proteome</keyword>
<protein>
    <recommendedName>
        <fullName evidence="3">Alpha/beta hydrolase fold-3 domain-containing protein</fullName>
    </recommendedName>
</protein>
<evidence type="ECO:0000259" key="3">
    <source>
        <dbReference type="Pfam" id="PF07859"/>
    </source>
</evidence>
<dbReference type="Pfam" id="PF07859">
    <property type="entry name" value="Abhydrolase_3"/>
    <property type="match status" value="1"/>
</dbReference>
<dbReference type="OMA" id="GVYLHIH"/>
<organism evidence="4 5">
    <name type="scientific">Scytalidium lignicola</name>
    <name type="common">Hyphomycete</name>
    <dbReference type="NCBI Taxonomy" id="5539"/>
    <lineage>
        <taxon>Eukaryota</taxon>
        <taxon>Fungi</taxon>
        <taxon>Dikarya</taxon>
        <taxon>Ascomycota</taxon>
        <taxon>Pezizomycotina</taxon>
        <taxon>Leotiomycetes</taxon>
        <taxon>Leotiomycetes incertae sedis</taxon>
        <taxon>Scytalidium</taxon>
    </lineage>
</organism>